<evidence type="ECO:0000313" key="8">
    <source>
        <dbReference type="EMBL" id="KAH6826205.1"/>
    </source>
</evidence>
<dbReference type="PANTHER" id="PTHR31376">
    <property type="entry name" value="OS09G0467300 PROTEIN-RELATED"/>
    <property type="match status" value="1"/>
</dbReference>
<feature type="transmembrane region" description="Helical" evidence="7">
    <location>
        <begin position="63"/>
        <end position="84"/>
    </location>
</feature>
<dbReference type="InterPro" id="IPR037185">
    <property type="entry name" value="EmrE-like"/>
</dbReference>
<protein>
    <recommendedName>
        <fullName evidence="7">Probable purine permease</fullName>
    </recommendedName>
</protein>
<evidence type="ECO:0000256" key="7">
    <source>
        <dbReference type="RuleBase" id="RU368015"/>
    </source>
</evidence>
<evidence type="ECO:0000256" key="3">
    <source>
        <dbReference type="ARBA" id="ARBA00022448"/>
    </source>
</evidence>
<evidence type="ECO:0000256" key="1">
    <source>
        <dbReference type="ARBA" id="ARBA00004141"/>
    </source>
</evidence>
<comment type="caution">
    <text evidence="8">The sequence shown here is derived from an EMBL/GenBank/DDBJ whole genome shotgun (WGS) entry which is preliminary data.</text>
</comment>
<keyword evidence="4 7" id="KW-0812">Transmembrane</keyword>
<dbReference type="GO" id="GO:0016020">
    <property type="term" value="C:membrane"/>
    <property type="evidence" value="ECO:0007669"/>
    <property type="project" value="UniProtKB-SubCell"/>
</dbReference>
<sequence length="382" mass="41704">MGEVETPELRQIVDERVEERATVHQPRNIDYWARLLAYTVLVLVGQSSAIMLGGLYFNGGGGNIFLAAILESVGFPILIPISIYCSSRHLQDVSTRQPGPSNKMVMAAIYIFLGLLQGACSILYSIGLQQLPVSTYSLICATQLGFNALFAFFLNSEKLTPPTLNALILLTISSALLIFQPDHSKSRAGKGGAGNFMVGFSCTLAASTLYALTLSLTQLIFVKIIKKETLCSVLYMIVFVSLTATCALLIPLSTGGEWREVVREMETFDHGRAVYVVVVAMMAVASQLHLIGSIGLIFEVSSLFSNVIATVGLPIVPILGVIFFHESMDGIMVISIILAIWGFTSYVYQYYFRDREIASRQIRPCVPPADESSQVSIPLSCF</sequence>
<feature type="transmembrane region" description="Helical" evidence="7">
    <location>
        <begin position="303"/>
        <end position="324"/>
    </location>
</feature>
<evidence type="ECO:0000256" key="5">
    <source>
        <dbReference type="ARBA" id="ARBA00022989"/>
    </source>
</evidence>
<feature type="transmembrane region" description="Helical" evidence="7">
    <location>
        <begin position="105"/>
        <end position="127"/>
    </location>
</feature>
<evidence type="ECO:0000256" key="4">
    <source>
        <dbReference type="ARBA" id="ARBA00022692"/>
    </source>
</evidence>
<feature type="transmembrane region" description="Helical" evidence="7">
    <location>
        <begin position="133"/>
        <end position="154"/>
    </location>
</feature>
<feature type="transmembrane region" description="Helical" evidence="7">
    <location>
        <begin position="273"/>
        <end position="291"/>
    </location>
</feature>
<dbReference type="Proteomes" id="UP001190926">
    <property type="component" value="Unassembled WGS sequence"/>
</dbReference>
<comment type="subcellular location">
    <subcellularLocation>
        <location evidence="1 7">Membrane</location>
        <topology evidence="1 7">Multi-pass membrane protein</topology>
    </subcellularLocation>
</comment>
<proteinExistence type="inferred from homology"/>
<keyword evidence="5 7" id="KW-1133">Transmembrane helix</keyword>
<dbReference type="InterPro" id="IPR030182">
    <property type="entry name" value="PUP_plant"/>
</dbReference>
<organism evidence="8 9">
    <name type="scientific">Perilla frutescens var. hirtella</name>
    <name type="common">Perilla citriodora</name>
    <name type="synonym">Perilla setoyensis</name>
    <dbReference type="NCBI Taxonomy" id="608512"/>
    <lineage>
        <taxon>Eukaryota</taxon>
        <taxon>Viridiplantae</taxon>
        <taxon>Streptophyta</taxon>
        <taxon>Embryophyta</taxon>
        <taxon>Tracheophyta</taxon>
        <taxon>Spermatophyta</taxon>
        <taxon>Magnoliopsida</taxon>
        <taxon>eudicotyledons</taxon>
        <taxon>Gunneridae</taxon>
        <taxon>Pentapetalae</taxon>
        <taxon>asterids</taxon>
        <taxon>lamiids</taxon>
        <taxon>Lamiales</taxon>
        <taxon>Lamiaceae</taxon>
        <taxon>Nepetoideae</taxon>
        <taxon>Elsholtzieae</taxon>
        <taxon>Perilla</taxon>
    </lineage>
</organism>
<dbReference type="AlphaFoldDB" id="A0AAD4J2X9"/>
<dbReference type="EMBL" id="SDAM02000167">
    <property type="protein sequence ID" value="KAH6826205.1"/>
    <property type="molecule type" value="Genomic_DNA"/>
</dbReference>
<accession>A0AAD4J2X9</accession>
<evidence type="ECO:0000256" key="6">
    <source>
        <dbReference type="ARBA" id="ARBA00023136"/>
    </source>
</evidence>
<feature type="transmembrane region" description="Helical" evidence="7">
    <location>
        <begin position="330"/>
        <end position="351"/>
    </location>
</feature>
<feature type="transmembrane region" description="Helical" evidence="7">
    <location>
        <begin position="233"/>
        <end position="253"/>
    </location>
</feature>
<comment type="similarity">
    <text evidence="2 7">Belongs to the purine permeases (TC 2.A.7.14) family.</text>
</comment>
<evidence type="ECO:0000256" key="2">
    <source>
        <dbReference type="ARBA" id="ARBA00006213"/>
    </source>
</evidence>
<keyword evidence="3 7" id="KW-0813">Transport</keyword>
<feature type="transmembrane region" description="Helical" evidence="7">
    <location>
        <begin position="35"/>
        <end position="57"/>
    </location>
</feature>
<gene>
    <name evidence="8" type="ORF">C2S53_001642</name>
</gene>
<dbReference type="GO" id="GO:0005345">
    <property type="term" value="F:purine nucleobase transmembrane transporter activity"/>
    <property type="evidence" value="ECO:0007669"/>
    <property type="project" value="UniProtKB-UniRule"/>
</dbReference>
<evidence type="ECO:0000313" key="9">
    <source>
        <dbReference type="Proteomes" id="UP001190926"/>
    </source>
</evidence>
<keyword evidence="6 7" id="KW-0472">Membrane</keyword>
<dbReference type="GO" id="GO:0015211">
    <property type="term" value="F:purine nucleoside transmembrane transporter activity"/>
    <property type="evidence" value="ECO:0007669"/>
    <property type="project" value="UniProtKB-UniRule"/>
</dbReference>
<dbReference type="SUPFAM" id="SSF103481">
    <property type="entry name" value="Multidrug resistance efflux transporter EmrE"/>
    <property type="match status" value="1"/>
</dbReference>
<feature type="transmembrane region" description="Helical" evidence="7">
    <location>
        <begin position="193"/>
        <end position="221"/>
    </location>
</feature>
<name>A0AAD4J2X9_PERFH</name>
<feature type="transmembrane region" description="Helical" evidence="7">
    <location>
        <begin position="163"/>
        <end position="181"/>
    </location>
</feature>
<dbReference type="Pfam" id="PF16913">
    <property type="entry name" value="PUNUT"/>
    <property type="match status" value="1"/>
</dbReference>
<keyword evidence="9" id="KW-1185">Reference proteome</keyword>
<dbReference type="PANTHER" id="PTHR31376:SF17">
    <property type="entry name" value="PURINE PERMEASE 21-RELATED"/>
    <property type="match status" value="1"/>
</dbReference>
<reference evidence="8 9" key="1">
    <citation type="journal article" date="2021" name="Nat. Commun.">
        <title>Incipient diploidization of the medicinal plant Perilla within 10,000 years.</title>
        <authorList>
            <person name="Zhang Y."/>
            <person name="Shen Q."/>
            <person name="Leng L."/>
            <person name="Zhang D."/>
            <person name="Chen S."/>
            <person name="Shi Y."/>
            <person name="Ning Z."/>
            <person name="Chen S."/>
        </authorList>
    </citation>
    <scope>NUCLEOTIDE SEQUENCE [LARGE SCALE GENOMIC DNA]</scope>
    <source>
        <strain evidence="9">cv. PC099</strain>
    </source>
</reference>